<organism evidence="4 5">
    <name type="scientific">Terrilactibacillus tamarindi</name>
    <dbReference type="NCBI Taxonomy" id="2599694"/>
    <lineage>
        <taxon>Bacteria</taxon>
        <taxon>Bacillati</taxon>
        <taxon>Bacillota</taxon>
        <taxon>Bacilli</taxon>
        <taxon>Bacillales</taxon>
        <taxon>Bacillaceae</taxon>
        <taxon>Terrilactibacillus</taxon>
    </lineage>
</organism>
<name>A0A6N8CUT4_9BACI</name>
<evidence type="ECO:0000313" key="5">
    <source>
        <dbReference type="Proteomes" id="UP000440978"/>
    </source>
</evidence>
<evidence type="ECO:0000256" key="1">
    <source>
        <dbReference type="SAM" id="MobiDB-lite"/>
    </source>
</evidence>
<evidence type="ECO:0000313" key="4">
    <source>
        <dbReference type="EMBL" id="MTT31936.1"/>
    </source>
</evidence>
<feature type="region of interest" description="Disordered" evidence="1">
    <location>
        <begin position="39"/>
        <end position="89"/>
    </location>
</feature>
<dbReference type="PANTHER" id="PTHR37806">
    <property type="entry name" value="LMO0724 PROTEIN"/>
    <property type="match status" value="1"/>
</dbReference>
<feature type="transmembrane region" description="Helical" evidence="2">
    <location>
        <begin position="12"/>
        <end position="30"/>
    </location>
</feature>
<evidence type="ECO:0000256" key="2">
    <source>
        <dbReference type="SAM" id="Phobius"/>
    </source>
</evidence>
<dbReference type="OrthoDB" id="1164310at2"/>
<feature type="compositionally biased region" description="Polar residues" evidence="1">
    <location>
        <begin position="55"/>
        <end position="75"/>
    </location>
</feature>
<dbReference type="AlphaFoldDB" id="A0A6N8CUT4"/>
<gene>
    <name evidence="4" type="ORF">GMB86_07925</name>
</gene>
<dbReference type="InterPro" id="IPR039564">
    <property type="entry name" value="Peptidase_C39-like"/>
</dbReference>
<accession>A0A6N8CUT4</accession>
<protein>
    <recommendedName>
        <fullName evidence="3">Peptidase C39-like domain-containing protein</fullName>
    </recommendedName>
</protein>
<dbReference type="CDD" id="cd02549">
    <property type="entry name" value="Peptidase_C39A"/>
    <property type="match status" value="1"/>
</dbReference>
<dbReference type="Proteomes" id="UP000440978">
    <property type="component" value="Unassembled WGS sequence"/>
</dbReference>
<feature type="domain" description="Peptidase C39-like" evidence="3">
    <location>
        <begin position="90"/>
        <end position="248"/>
    </location>
</feature>
<keyword evidence="5" id="KW-1185">Reference proteome</keyword>
<evidence type="ECO:0000259" key="3">
    <source>
        <dbReference type="Pfam" id="PF13529"/>
    </source>
</evidence>
<dbReference type="Gene3D" id="3.90.70.10">
    <property type="entry name" value="Cysteine proteinases"/>
    <property type="match status" value="1"/>
</dbReference>
<comment type="caution">
    <text evidence="4">The sequence shown here is derived from an EMBL/GenBank/DDBJ whole genome shotgun (WGS) entry which is preliminary data.</text>
</comment>
<reference evidence="4 5" key="1">
    <citation type="submission" date="2019-11" db="EMBL/GenBank/DDBJ databases">
        <title>Terrilactibacillus tamarindus sp. nov. BCM23-1 isolated from bark of Tamarindus indica.</title>
        <authorList>
            <person name="Kingkaew E."/>
            <person name="Tanasupawat S."/>
        </authorList>
    </citation>
    <scope>NUCLEOTIDE SEQUENCE [LARGE SCALE GENOMIC DNA]</scope>
    <source>
        <strain evidence="4 5">BCM23-1</strain>
    </source>
</reference>
<sequence>MGNERMFKIKYTLSTIIIALILVIMTALYIDKKTTDTNTVTPQKNAAIDEKKQSKTSAKPETSSTQIETKANHSQVKSEEEETKNEARIDAPLIRQLPELPNGCEVTSLTMLLNQAGLKVNKMTLASQIKKVPFKEGNYNGNPNEGFVGNLYHGGPGYAAYHGPVFQLAERYLGDRAVDLTGKEWRQIEEQLASGSSIWVINNVNFNELPESQFITWHTKQGNIKITYKEHSVLVTGYDQDYVYFNDPLTNTKNKKVRKSAFIQGWKQMGSQAISFNSRQKLDENEMNRYQSKMDNLIKK</sequence>
<keyword evidence="2" id="KW-0812">Transmembrane</keyword>
<proteinExistence type="predicted"/>
<dbReference type="InterPro" id="IPR039563">
    <property type="entry name" value="Peptidase_C39_single_dom"/>
</dbReference>
<keyword evidence="2" id="KW-1133">Transmembrane helix</keyword>
<dbReference type="EMBL" id="WNHB01000010">
    <property type="protein sequence ID" value="MTT31936.1"/>
    <property type="molecule type" value="Genomic_DNA"/>
</dbReference>
<dbReference type="PANTHER" id="PTHR37806:SF1">
    <property type="entry name" value="PEPTIDASE C39-LIKE DOMAIN-CONTAINING PROTEIN"/>
    <property type="match status" value="1"/>
</dbReference>
<keyword evidence="2" id="KW-0472">Membrane</keyword>
<dbReference type="Pfam" id="PF13529">
    <property type="entry name" value="Peptidase_C39_2"/>
    <property type="match status" value="1"/>
</dbReference>